<dbReference type="InterPro" id="IPR059220">
    <property type="entry name" value="AbiEi"/>
</dbReference>
<sequence length="179" mass="20249">MKQNDALNILRSWDIQGRYVFRKHDLAIVLDESGRTLDQTLARLKKAGVLERPAHGVYAFAHSRHLGPTTIEHIARNLRRGELTYESLESALSRHGVISQIPINRLTLMTTGRSGEYRTPYGVIEFTHTKQPVANILPELIERESHALPLASKQLAYANLRSVRRNLDLVDEGELHAQA</sequence>
<gene>
    <name evidence="2" type="ORF">ELLFYP107_02332</name>
</gene>
<evidence type="ECO:0000259" key="1">
    <source>
        <dbReference type="Pfam" id="PF13338"/>
    </source>
</evidence>
<dbReference type="Pfam" id="PF13338">
    <property type="entry name" value="AbiEi_4"/>
    <property type="match status" value="1"/>
</dbReference>
<dbReference type="AlphaFoldDB" id="A0A6N3CJ47"/>
<evidence type="ECO:0000313" key="2">
    <source>
        <dbReference type="EMBL" id="VYU13303.1"/>
    </source>
</evidence>
<dbReference type="EMBL" id="CACRTT010000013">
    <property type="protein sequence ID" value="VYU13303.1"/>
    <property type="molecule type" value="Genomic_DNA"/>
</dbReference>
<feature type="domain" description="AbiEi antitoxin N-terminal" evidence="1">
    <location>
        <begin position="11"/>
        <end position="61"/>
    </location>
</feature>
<dbReference type="RefSeq" id="WP_114538270.1">
    <property type="nucleotide sequence ID" value="NZ_CACRTT010000013.1"/>
</dbReference>
<protein>
    <recommendedName>
        <fullName evidence="1">AbiEi antitoxin N-terminal domain-containing protein</fullName>
    </recommendedName>
</protein>
<reference evidence="2" key="1">
    <citation type="submission" date="2019-11" db="EMBL/GenBank/DDBJ databases">
        <authorList>
            <person name="Feng L."/>
        </authorList>
    </citation>
    <scope>NUCLEOTIDE SEQUENCE</scope>
    <source>
        <strain evidence="2">ElentaLFYP107</strain>
    </source>
</reference>
<proteinExistence type="predicted"/>
<name>A0A6N3CJ47_EGGLN</name>
<dbReference type="NCBIfam" id="NF047376">
    <property type="entry name" value="TAA_AbiEi"/>
    <property type="match status" value="1"/>
</dbReference>
<accession>A0A6N3CJ47</accession>
<dbReference type="InterPro" id="IPR025159">
    <property type="entry name" value="AbiEi_N"/>
</dbReference>
<organism evidence="2">
    <name type="scientific">Eggerthella lenta</name>
    <name type="common">Eubacterium lentum</name>
    <dbReference type="NCBI Taxonomy" id="84112"/>
    <lineage>
        <taxon>Bacteria</taxon>
        <taxon>Bacillati</taxon>
        <taxon>Actinomycetota</taxon>
        <taxon>Coriobacteriia</taxon>
        <taxon>Eggerthellales</taxon>
        <taxon>Eggerthellaceae</taxon>
        <taxon>Eggerthella</taxon>
    </lineage>
</organism>